<gene>
    <name evidence="5" type="ORF">ACFS6I_01480</name>
</gene>
<dbReference type="PANTHER" id="PTHR24305:SF166">
    <property type="entry name" value="CYTOCHROME P450 12A4, MITOCHONDRIAL-RELATED"/>
    <property type="match status" value="1"/>
</dbReference>
<evidence type="ECO:0000256" key="3">
    <source>
        <dbReference type="RuleBase" id="RU000461"/>
    </source>
</evidence>
<keyword evidence="3" id="KW-0503">Monooxygenase</keyword>
<keyword evidence="6" id="KW-1185">Reference proteome</keyword>
<evidence type="ECO:0000256" key="2">
    <source>
        <dbReference type="ARBA" id="ARBA00010617"/>
    </source>
</evidence>
<protein>
    <submittedName>
        <fullName evidence="5">Cytochrome P450</fullName>
    </submittedName>
</protein>
<dbReference type="RefSeq" id="WP_380917655.1">
    <property type="nucleotide sequence ID" value="NZ_JBHUPE010000001.1"/>
</dbReference>
<dbReference type="CDD" id="cd00302">
    <property type="entry name" value="cytochrome_P450"/>
    <property type="match status" value="1"/>
</dbReference>
<dbReference type="InterPro" id="IPR001128">
    <property type="entry name" value="Cyt_P450"/>
</dbReference>
<reference evidence="6" key="1">
    <citation type="journal article" date="2019" name="Int. J. Syst. Evol. Microbiol.">
        <title>The Global Catalogue of Microorganisms (GCM) 10K type strain sequencing project: providing services to taxonomists for standard genome sequencing and annotation.</title>
        <authorList>
            <consortium name="The Broad Institute Genomics Platform"/>
            <consortium name="The Broad Institute Genome Sequencing Center for Infectious Disease"/>
            <person name="Wu L."/>
            <person name="Ma J."/>
        </authorList>
    </citation>
    <scope>NUCLEOTIDE SEQUENCE [LARGE SCALE GENOMIC DNA]</scope>
    <source>
        <strain evidence="6">KCTC 22209</strain>
    </source>
</reference>
<dbReference type="PROSITE" id="PS00086">
    <property type="entry name" value="CYTOCHROME_P450"/>
    <property type="match status" value="1"/>
</dbReference>
<proteinExistence type="inferred from homology"/>
<dbReference type="PRINTS" id="PR00463">
    <property type="entry name" value="EP450I"/>
</dbReference>
<dbReference type="InterPro" id="IPR050121">
    <property type="entry name" value="Cytochrome_P450_monoxygenase"/>
</dbReference>
<dbReference type="InterPro" id="IPR036396">
    <property type="entry name" value="Cyt_P450_sf"/>
</dbReference>
<dbReference type="InterPro" id="IPR002401">
    <property type="entry name" value="Cyt_P450_E_grp-I"/>
</dbReference>
<dbReference type="Pfam" id="PF00067">
    <property type="entry name" value="p450"/>
    <property type="match status" value="1"/>
</dbReference>
<keyword evidence="3" id="KW-0560">Oxidoreductase</keyword>
<evidence type="ECO:0000256" key="1">
    <source>
        <dbReference type="ARBA" id="ARBA00001971"/>
    </source>
</evidence>
<dbReference type="PRINTS" id="PR00385">
    <property type="entry name" value="P450"/>
</dbReference>
<dbReference type="PANTHER" id="PTHR24305">
    <property type="entry name" value="CYTOCHROME P450"/>
    <property type="match status" value="1"/>
</dbReference>
<comment type="similarity">
    <text evidence="2 3">Belongs to the cytochrome P450 family.</text>
</comment>
<keyword evidence="4" id="KW-0812">Transmembrane</keyword>
<keyword evidence="3" id="KW-0349">Heme</keyword>
<keyword evidence="4" id="KW-0472">Membrane</keyword>
<dbReference type="InterPro" id="IPR017972">
    <property type="entry name" value="Cyt_P450_CS"/>
</dbReference>
<organism evidence="5 6">
    <name type="scientific">Sphingobacterium anhuiense</name>
    <dbReference type="NCBI Taxonomy" id="493780"/>
    <lineage>
        <taxon>Bacteria</taxon>
        <taxon>Pseudomonadati</taxon>
        <taxon>Bacteroidota</taxon>
        <taxon>Sphingobacteriia</taxon>
        <taxon>Sphingobacteriales</taxon>
        <taxon>Sphingobacteriaceae</taxon>
        <taxon>Sphingobacterium</taxon>
    </lineage>
</organism>
<accession>A0ABW5YQ70</accession>
<keyword evidence="3" id="KW-0408">Iron</keyword>
<keyword evidence="3" id="KW-0479">Metal-binding</keyword>
<comment type="cofactor">
    <cofactor evidence="1">
        <name>heme</name>
        <dbReference type="ChEBI" id="CHEBI:30413"/>
    </cofactor>
</comment>
<feature type="transmembrane region" description="Helical" evidence="4">
    <location>
        <begin position="235"/>
        <end position="255"/>
    </location>
</feature>
<dbReference type="SUPFAM" id="SSF48264">
    <property type="entry name" value="Cytochrome P450"/>
    <property type="match status" value="1"/>
</dbReference>
<keyword evidence="4" id="KW-1133">Transmembrane helix</keyword>
<evidence type="ECO:0000313" key="5">
    <source>
        <dbReference type="EMBL" id="MFD2902578.1"/>
    </source>
</evidence>
<evidence type="ECO:0000256" key="4">
    <source>
        <dbReference type="SAM" id="Phobius"/>
    </source>
</evidence>
<sequence>MLKFNLFKWQGSGKVYTLPWLRNRLEYSSDPQRIGEYAKTSFTRSRFVMKMLTEFHLSKNSIVVSEDDHAMWLKRISRAHMPADEAIPLIAHDLMDHVFPTFESHQEQQSFQVTDKLVREIYRIMLDKMLKVNVLKPLDDYIETTKFPHGSRPMVLEGLMYSLRLHMPFMRPVRYFLDCLFFKKSLYMKRVSSKLEQMVYDFSIPRPNSWFSTLVELKESGKITRLQFRGEITSMLVSSFSLASAMGYALLCLAARPQYQRKIQEDPGFAKYFVMEVLRLYPPFRQFGYQQSDVTQGNDKAGGVSHEFMIPIFELHRNSDIWENPKKFYPERFLQPEVAKGFKYMPFGMGKRSCPGRNFSMILLTQALQYVCSDKSPIHIIKRDTLPRGGSGRLLSFAIEDTISYRMK</sequence>
<dbReference type="Gene3D" id="1.10.630.10">
    <property type="entry name" value="Cytochrome P450"/>
    <property type="match status" value="1"/>
</dbReference>
<evidence type="ECO:0000313" key="6">
    <source>
        <dbReference type="Proteomes" id="UP001597509"/>
    </source>
</evidence>
<name>A0ABW5YQ70_9SPHI</name>
<dbReference type="Proteomes" id="UP001597509">
    <property type="component" value="Unassembled WGS sequence"/>
</dbReference>
<comment type="caution">
    <text evidence="5">The sequence shown here is derived from an EMBL/GenBank/DDBJ whole genome shotgun (WGS) entry which is preliminary data.</text>
</comment>
<dbReference type="EMBL" id="JBHUPE010000001">
    <property type="protein sequence ID" value="MFD2902578.1"/>
    <property type="molecule type" value="Genomic_DNA"/>
</dbReference>